<dbReference type="PROSITE" id="PS51085">
    <property type="entry name" value="2FE2S_FER_2"/>
    <property type="match status" value="1"/>
</dbReference>
<dbReference type="Pfam" id="PF00111">
    <property type="entry name" value="Fer2"/>
    <property type="match status" value="1"/>
</dbReference>
<reference evidence="8" key="3">
    <citation type="journal article" date="2022" name="BMC Genomics">
        <title>Comparative genome analysis of mycobacteria focusing on tRNA and non-coding RNA.</title>
        <authorList>
            <person name="Behra P.R.K."/>
            <person name="Pettersson B.M.F."/>
            <person name="Ramesh M."/>
            <person name="Das S."/>
            <person name="Dasgupta S."/>
            <person name="Kirsebom L.A."/>
        </authorList>
    </citation>
    <scope>NUCLEOTIDE SEQUENCE</scope>
    <source>
        <strain evidence="8">DSM 45439</strain>
    </source>
</reference>
<keyword evidence="4" id="KW-0408">Iron</keyword>
<dbReference type="InterPro" id="IPR001041">
    <property type="entry name" value="2Fe-2S_ferredoxin-type"/>
</dbReference>
<reference evidence="9 10" key="1">
    <citation type="submission" date="2017-02" db="EMBL/GenBank/DDBJ databases">
        <title>The new phylogeny of genus Mycobacterium.</title>
        <authorList>
            <person name="Tortoli E."/>
            <person name="Trovato A."/>
            <person name="Cirillo D.M."/>
        </authorList>
    </citation>
    <scope>NUCLEOTIDE SEQUENCE [LARGE SCALE GENOMIC DNA]</scope>
    <source>
        <strain evidence="9 10">DSM 45439</strain>
    </source>
</reference>
<name>A0AAW5SAD2_MYCBC</name>
<dbReference type="PANTHER" id="PTHR23426">
    <property type="entry name" value="FERREDOXIN/ADRENODOXIN"/>
    <property type="match status" value="1"/>
</dbReference>
<evidence type="ECO:0000313" key="10">
    <source>
        <dbReference type="Proteomes" id="UP000192293"/>
    </source>
</evidence>
<dbReference type="GO" id="GO:0009055">
    <property type="term" value="F:electron transfer activity"/>
    <property type="evidence" value="ECO:0007669"/>
    <property type="project" value="TreeGrafter"/>
</dbReference>
<sequence>MAKVTYVRPDGEQVIVEVTEGTSVMQAALANDISEIVAECGGTLACATCHVYVDQDGLDRLSAPSTDEEEMLDYTASARQPNSRLSCQIIAGPELDGLVVRLPPTQY</sequence>
<comment type="cofactor">
    <cofactor evidence="6">
        <name>[2Fe-2S] cluster</name>
        <dbReference type="ChEBI" id="CHEBI:190135"/>
    </cofactor>
</comment>
<dbReference type="EMBL" id="MVHL01000029">
    <property type="protein sequence ID" value="ORA47398.1"/>
    <property type="molecule type" value="Genomic_DNA"/>
</dbReference>
<organism evidence="8 11">
    <name type="scientific">Mycobacterium bouchedurhonense</name>
    <dbReference type="NCBI Taxonomy" id="701041"/>
    <lineage>
        <taxon>Bacteria</taxon>
        <taxon>Bacillati</taxon>
        <taxon>Actinomycetota</taxon>
        <taxon>Actinomycetes</taxon>
        <taxon>Mycobacteriales</taxon>
        <taxon>Mycobacteriaceae</taxon>
        <taxon>Mycobacterium</taxon>
        <taxon>Mycobacterium avium complex (MAC)</taxon>
    </lineage>
</organism>
<dbReference type="GO" id="GO:0051537">
    <property type="term" value="F:2 iron, 2 sulfur cluster binding"/>
    <property type="evidence" value="ECO:0007669"/>
    <property type="project" value="UniProtKB-KW"/>
</dbReference>
<gene>
    <name evidence="9" type="ORF">BST19_17880</name>
    <name evidence="8" type="ORF">H7I91_20785</name>
</gene>
<evidence type="ECO:0000256" key="5">
    <source>
        <dbReference type="ARBA" id="ARBA00023014"/>
    </source>
</evidence>
<keyword evidence="2" id="KW-0001">2Fe-2S</keyword>
<dbReference type="GO" id="GO:0005829">
    <property type="term" value="C:cytosol"/>
    <property type="evidence" value="ECO:0007669"/>
    <property type="project" value="TreeGrafter"/>
</dbReference>
<evidence type="ECO:0000256" key="4">
    <source>
        <dbReference type="ARBA" id="ARBA00023004"/>
    </source>
</evidence>
<dbReference type="RefSeq" id="WP_083071381.1">
    <property type="nucleotide sequence ID" value="NZ_JACKTG010000063.1"/>
</dbReference>
<evidence type="ECO:0000259" key="7">
    <source>
        <dbReference type="PROSITE" id="PS51085"/>
    </source>
</evidence>
<dbReference type="SUPFAM" id="SSF54292">
    <property type="entry name" value="2Fe-2S ferredoxin-like"/>
    <property type="match status" value="1"/>
</dbReference>
<keyword evidence="3" id="KW-0479">Metal-binding</keyword>
<dbReference type="InterPro" id="IPR036010">
    <property type="entry name" value="2Fe-2S_ferredoxin-like_sf"/>
</dbReference>
<comment type="caution">
    <text evidence="8">The sequence shown here is derived from an EMBL/GenBank/DDBJ whole genome shotgun (WGS) entry which is preliminary data.</text>
</comment>
<reference evidence="8" key="2">
    <citation type="submission" date="2020-07" db="EMBL/GenBank/DDBJ databases">
        <authorList>
            <person name="Pettersson B.M.F."/>
            <person name="Behra P.R.K."/>
            <person name="Ramesh M."/>
            <person name="Das S."/>
            <person name="Dasgupta S."/>
            <person name="Kirsebom L.A."/>
        </authorList>
    </citation>
    <scope>NUCLEOTIDE SEQUENCE</scope>
    <source>
        <strain evidence="8">DSM 45439</strain>
    </source>
</reference>
<dbReference type="EMBL" id="JACKTG010000063">
    <property type="protein sequence ID" value="MCV6991677.1"/>
    <property type="molecule type" value="Genomic_DNA"/>
</dbReference>
<dbReference type="PANTHER" id="PTHR23426:SF65">
    <property type="entry name" value="FERREDOXIN-2, MITOCHONDRIAL"/>
    <property type="match status" value="1"/>
</dbReference>
<evidence type="ECO:0000313" key="11">
    <source>
        <dbReference type="Proteomes" id="UP001207588"/>
    </source>
</evidence>
<evidence type="ECO:0000313" key="9">
    <source>
        <dbReference type="EMBL" id="ORA47398.1"/>
    </source>
</evidence>
<dbReference type="PRINTS" id="PR00355">
    <property type="entry name" value="ADRENODOXIN"/>
</dbReference>
<dbReference type="AlphaFoldDB" id="A0AAW5SAD2"/>
<dbReference type="Proteomes" id="UP000192293">
    <property type="component" value="Unassembled WGS sequence"/>
</dbReference>
<dbReference type="GO" id="GO:0046872">
    <property type="term" value="F:metal ion binding"/>
    <property type="evidence" value="ECO:0007669"/>
    <property type="project" value="UniProtKB-KW"/>
</dbReference>
<keyword evidence="10" id="KW-1185">Reference proteome</keyword>
<feature type="domain" description="2Fe-2S ferredoxin-type" evidence="7">
    <location>
        <begin position="2"/>
        <end position="106"/>
    </location>
</feature>
<dbReference type="InterPro" id="IPR012675">
    <property type="entry name" value="Beta-grasp_dom_sf"/>
</dbReference>
<dbReference type="InterPro" id="IPR018298">
    <property type="entry name" value="Adrenodoxin_Fe-S_BS"/>
</dbReference>
<dbReference type="GO" id="GO:0140647">
    <property type="term" value="P:P450-containing electron transport chain"/>
    <property type="evidence" value="ECO:0007669"/>
    <property type="project" value="InterPro"/>
</dbReference>
<comment type="similarity">
    <text evidence="1">Belongs to the adrenodoxin/putidaredoxin family.</text>
</comment>
<dbReference type="InterPro" id="IPR001055">
    <property type="entry name" value="Adrenodoxin-like"/>
</dbReference>
<evidence type="ECO:0000256" key="2">
    <source>
        <dbReference type="ARBA" id="ARBA00022714"/>
    </source>
</evidence>
<evidence type="ECO:0000256" key="6">
    <source>
        <dbReference type="ARBA" id="ARBA00034078"/>
    </source>
</evidence>
<accession>A0AAW5SAD2</accession>
<evidence type="ECO:0000256" key="3">
    <source>
        <dbReference type="ARBA" id="ARBA00022723"/>
    </source>
</evidence>
<dbReference type="Proteomes" id="UP001207588">
    <property type="component" value="Unassembled WGS sequence"/>
</dbReference>
<proteinExistence type="inferred from homology"/>
<dbReference type="CDD" id="cd00207">
    <property type="entry name" value="fer2"/>
    <property type="match status" value="1"/>
</dbReference>
<dbReference type="Gene3D" id="3.10.20.30">
    <property type="match status" value="1"/>
</dbReference>
<keyword evidence="5" id="KW-0411">Iron-sulfur</keyword>
<evidence type="ECO:0000256" key="1">
    <source>
        <dbReference type="ARBA" id="ARBA00010914"/>
    </source>
</evidence>
<evidence type="ECO:0000313" key="8">
    <source>
        <dbReference type="EMBL" id="MCV6991677.1"/>
    </source>
</evidence>
<dbReference type="PROSITE" id="PS00814">
    <property type="entry name" value="ADX"/>
    <property type="match status" value="1"/>
</dbReference>
<protein>
    <submittedName>
        <fullName evidence="8">2Fe-2S iron-sulfur cluster binding domain-containing protein</fullName>
    </submittedName>
    <submittedName>
        <fullName evidence="9">Ferredoxin</fullName>
    </submittedName>
</protein>